<keyword evidence="4 9" id="KW-0812">Transmembrane</keyword>
<evidence type="ECO:0000256" key="6">
    <source>
        <dbReference type="ARBA" id="ARBA00023077"/>
    </source>
</evidence>
<dbReference type="SUPFAM" id="SSF56935">
    <property type="entry name" value="Porins"/>
    <property type="match status" value="1"/>
</dbReference>
<feature type="short sequence motif" description="TonB C-terminal box" evidence="10">
    <location>
        <begin position="731"/>
        <end position="748"/>
    </location>
</feature>
<evidence type="ECO:0000259" key="13">
    <source>
        <dbReference type="Pfam" id="PF00593"/>
    </source>
</evidence>
<evidence type="ECO:0000256" key="8">
    <source>
        <dbReference type="ARBA" id="ARBA00023237"/>
    </source>
</evidence>
<dbReference type="GO" id="GO:0033214">
    <property type="term" value="P:siderophore-iron import into cell"/>
    <property type="evidence" value="ECO:0007669"/>
    <property type="project" value="TreeGrafter"/>
</dbReference>
<dbReference type="Pfam" id="PF07715">
    <property type="entry name" value="Plug"/>
    <property type="match status" value="1"/>
</dbReference>
<comment type="similarity">
    <text evidence="9 11">Belongs to the TonB-dependent receptor family.</text>
</comment>
<feature type="domain" description="TonB-dependent receptor-like beta-barrel" evidence="13">
    <location>
        <begin position="272"/>
        <end position="718"/>
    </location>
</feature>
<evidence type="ECO:0000256" key="10">
    <source>
        <dbReference type="PROSITE-ProRule" id="PRU10144"/>
    </source>
</evidence>
<gene>
    <name evidence="15" type="ORF">SAMN04488568_11082</name>
</gene>
<comment type="subcellular location">
    <subcellularLocation>
        <location evidence="1 9">Cell outer membrane</location>
        <topology evidence="1 9">Multi-pass membrane protein</topology>
    </subcellularLocation>
</comment>
<evidence type="ECO:0000256" key="12">
    <source>
        <dbReference type="SAM" id="SignalP"/>
    </source>
</evidence>
<name>A0A1G9SUW0_9PROT</name>
<dbReference type="InterPro" id="IPR000531">
    <property type="entry name" value="Beta-barrel_TonB"/>
</dbReference>
<evidence type="ECO:0000259" key="14">
    <source>
        <dbReference type="Pfam" id="PF07715"/>
    </source>
</evidence>
<dbReference type="EMBL" id="FNHG01000010">
    <property type="protein sequence ID" value="SDM39210.1"/>
    <property type="molecule type" value="Genomic_DNA"/>
</dbReference>
<dbReference type="PANTHER" id="PTHR30442">
    <property type="entry name" value="IRON III DICITRATE TRANSPORT PROTEIN FECA"/>
    <property type="match status" value="1"/>
</dbReference>
<evidence type="ECO:0000313" key="15">
    <source>
        <dbReference type="EMBL" id="SDM39210.1"/>
    </source>
</evidence>
<dbReference type="InterPro" id="IPR012910">
    <property type="entry name" value="Plug_dom"/>
</dbReference>
<protein>
    <submittedName>
        <fullName evidence="15">Fe(3+) dicitrate transport protein</fullName>
    </submittedName>
</protein>
<evidence type="ECO:0000256" key="5">
    <source>
        <dbReference type="ARBA" id="ARBA00022729"/>
    </source>
</evidence>
<keyword evidence="8 9" id="KW-0998">Cell outer membrane</keyword>
<dbReference type="InterPro" id="IPR010917">
    <property type="entry name" value="TonB_rcpt_CS"/>
</dbReference>
<dbReference type="PANTHER" id="PTHR30442:SF0">
    <property type="entry name" value="FE(3+) DICITRATE TRANSPORT PROTEIN FECA"/>
    <property type="match status" value="1"/>
</dbReference>
<dbReference type="OrthoDB" id="9760333at2"/>
<feature type="signal peptide" evidence="12">
    <location>
        <begin position="1"/>
        <end position="20"/>
    </location>
</feature>
<sequence>MRITLLSATALAAISTSAWAQTPAAGNIQAEVISVIGLGGDPNSIPGSADLLDAEDLAVHDYADITRLLRTVAGVNFQEEDGYGLRPNIGMRGTGLDRSEKITLMEDGVLIAPAPYSAPAAYYFPHAGRMAGVEVIKGAAGVRYGPRTQGGSLNLFSTPVPEAFSGAVDLWAGDEGIRRGHGFAGGMTDLGNGVRLGGLIEAYLDSADGFKTIDGFEAGSTGYEIEDYVGKLRLEFSTDGIDHMFELKGQISDEVSDETYLGLTEADFAVDPFRRYAGSQRDQMNADHSEVSLRYRGEFANGLELSAVAYSTRFGRDWFKLDSVDPDGAGPAGSVSISALLEDPATHADAFDIVLGGAGLVSADDALRVKHNNRDYSAQGVQLELAGDLTLGRTDHAWRVGVRAHRDDMDRFQWVERFAINNGVMVQTSVDVPGSDSNRIDSAEATALFIQDEISFGNWMLTPGLRYERVELRREDFGKTDPARTGANLTVRTNTVDALIPGLGVRYDFNESLSVFGGVHRGFAPPAPGSTNQEPEDARNWEIGVRYGRENWNIEAVGFFNAYDNLIGSCTNSTGGGCTIGDQFDGGEVDVRGLELTGNADLAPLLGVSFSVPVRAAYTWTEAEFQTGFSSDYEPWGVVLTGDRVPYIPEQQFFAAIGIDAGHFGGELAMSWVDEVRTTASQGAIAASARVEAHTVADLSAWYAVSEQVNARISVRNLTDEVYAVARQPAGLRPGAPRAVLLGLSVSF</sequence>
<feature type="domain" description="TonB-dependent receptor plug" evidence="14">
    <location>
        <begin position="43"/>
        <end position="151"/>
    </location>
</feature>
<proteinExistence type="inferred from homology"/>
<evidence type="ECO:0000313" key="16">
    <source>
        <dbReference type="Proteomes" id="UP000199759"/>
    </source>
</evidence>
<keyword evidence="5 12" id="KW-0732">Signal</keyword>
<keyword evidence="6 11" id="KW-0798">TonB box</keyword>
<dbReference type="InterPro" id="IPR039426">
    <property type="entry name" value="TonB-dep_rcpt-like"/>
</dbReference>
<dbReference type="Pfam" id="PF00593">
    <property type="entry name" value="TonB_dep_Rec_b-barrel"/>
    <property type="match status" value="1"/>
</dbReference>
<dbReference type="Gene3D" id="2.170.130.10">
    <property type="entry name" value="TonB-dependent receptor, plug domain"/>
    <property type="match status" value="1"/>
</dbReference>
<dbReference type="AlphaFoldDB" id="A0A1G9SUW0"/>
<keyword evidence="16" id="KW-1185">Reference proteome</keyword>
<accession>A0A1G9SUW0</accession>
<evidence type="ECO:0000256" key="1">
    <source>
        <dbReference type="ARBA" id="ARBA00004571"/>
    </source>
</evidence>
<reference evidence="15 16" key="1">
    <citation type="submission" date="2016-10" db="EMBL/GenBank/DDBJ databases">
        <authorList>
            <person name="de Groot N.N."/>
        </authorList>
    </citation>
    <scope>NUCLEOTIDE SEQUENCE [LARGE SCALE GENOMIC DNA]</scope>
    <source>
        <strain evidence="15 16">DSM 16077</strain>
    </source>
</reference>
<dbReference type="RefSeq" id="WP_091770026.1">
    <property type="nucleotide sequence ID" value="NZ_FNHG01000010.1"/>
</dbReference>
<dbReference type="InterPro" id="IPR037066">
    <property type="entry name" value="Plug_dom_sf"/>
</dbReference>
<evidence type="ECO:0000256" key="9">
    <source>
        <dbReference type="PROSITE-ProRule" id="PRU01360"/>
    </source>
</evidence>
<feature type="chain" id="PRO_5011455849" evidence="12">
    <location>
        <begin position="21"/>
        <end position="748"/>
    </location>
</feature>
<organism evidence="15 16">
    <name type="scientific">Maricaulis salignorans</name>
    <dbReference type="NCBI Taxonomy" id="144026"/>
    <lineage>
        <taxon>Bacteria</taxon>
        <taxon>Pseudomonadati</taxon>
        <taxon>Pseudomonadota</taxon>
        <taxon>Alphaproteobacteria</taxon>
        <taxon>Maricaulales</taxon>
        <taxon>Maricaulaceae</taxon>
        <taxon>Maricaulis</taxon>
    </lineage>
</organism>
<dbReference type="InterPro" id="IPR036942">
    <property type="entry name" value="Beta-barrel_TonB_sf"/>
</dbReference>
<evidence type="ECO:0000256" key="2">
    <source>
        <dbReference type="ARBA" id="ARBA00022448"/>
    </source>
</evidence>
<evidence type="ECO:0000256" key="3">
    <source>
        <dbReference type="ARBA" id="ARBA00022452"/>
    </source>
</evidence>
<dbReference type="PROSITE" id="PS01156">
    <property type="entry name" value="TONB_DEPENDENT_REC_2"/>
    <property type="match status" value="1"/>
</dbReference>
<dbReference type="PROSITE" id="PS52016">
    <property type="entry name" value="TONB_DEPENDENT_REC_3"/>
    <property type="match status" value="1"/>
</dbReference>
<keyword evidence="3 9" id="KW-1134">Transmembrane beta strand</keyword>
<dbReference type="Proteomes" id="UP000199759">
    <property type="component" value="Unassembled WGS sequence"/>
</dbReference>
<evidence type="ECO:0000256" key="7">
    <source>
        <dbReference type="ARBA" id="ARBA00023136"/>
    </source>
</evidence>
<dbReference type="GO" id="GO:0009279">
    <property type="term" value="C:cell outer membrane"/>
    <property type="evidence" value="ECO:0007669"/>
    <property type="project" value="UniProtKB-SubCell"/>
</dbReference>
<evidence type="ECO:0000256" key="11">
    <source>
        <dbReference type="RuleBase" id="RU003357"/>
    </source>
</evidence>
<dbReference type="Gene3D" id="2.40.170.20">
    <property type="entry name" value="TonB-dependent receptor, beta-barrel domain"/>
    <property type="match status" value="1"/>
</dbReference>
<keyword evidence="7 9" id="KW-0472">Membrane</keyword>
<dbReference type="STRING" id="144026.SAMN04488568_11082"/>
<keyword evidence="2 9" id="KW-0813">Transport</keyword>
<evidence type="ECO:0000256" key="4">
    <source>
        <dbReference type="ARBA" id="ARBA00022692"/>
    </source>
</evidence>